<dbReference type="CDD" id="cd07313">
    <property type="entry name" value="terB_like_2"/>
    <property type="match status" value="1"/>
</dbReference>
<dbReference type="Gene3D" id="1.10.3680.10">
    <property type="entry name" value="TerB-like"/>
    <property type="match status" value="1"/>
</dbReference>
<sequence length="147" mass="17330">MFDKLKSIFDKKIEEENEQFDTVQIAISTLMIQTAVYDGIFDEKEKSEILELIKKYFELTEDQKLSLFKIAMKVNDNSNDMQQFTRVLNTNLSEDEKLNIIEMLWKIIISDGHIDDYENALIRKISGLLYISDRDVGRIKKELIEQQ</sequence>
<gene>
    <name evidence="2" type="ORF">METZ01_LOCUS168355</name>
</gene>
<dbReference type="Pfam" id="PF05099">
    <property type="entry name" value="TerB"/>
    <property type="match status" value="1"/>
</dbReference>
<evidence type="ECO:0000313" key="2">
    <source>
        <dbReference type="EMBL" id="SVB15501.1"/>
    </source>
</evidence>
<dbReference type="EMBL" id="UINC01030692">
    <property type="protein sequence ID" value="SVB15501.1"/>
    <property type="molecule type" value="Genomic_DNA"/>
</dbReference>
<organism evidence="2">
    <name type="scientific">marine metagenome</name>
    <dbReference type="NCBI Taxonomy" id="408172"/>
    <lineage>
        <taxon>unclassified sequences</taxon>
        <taxon>metagenomes</taxon>
        <taxon>ecological metagenomes</taxon>
    </lineage>
</organism>
<accession>A0A382BPN5</accession>
<dbReference type="AlphaFoldDB" id="A0A382BPN5"/>
<feature type="domain" description="Co-chaperone DjlA N-terminal" evidence="1">
    <location>
        <begin position="24"/>
        <end position="140"/>
    </location>
</feature>
<protein>
    <recommendedName>
        <fullName evidence="1">Co-chaperone DjlA N-terminal domain-containing protein</fullName>
    </recommendedName>
</protein>
<name>A0A382BPN5_9ZZZZ</name>
<dbReference type="SUPFAM" id="SSF158682">
    <property type="entry name" value="TerB-like"/>
    <property type="match status" value="1"/>
</dbReference>
<proteinExistence type="predicted"/>
<dbReference type="InterPro" id="IPR007791">
    <property type="entry name" value="DjlA_N"/>
</dbReference>
<reference evidence="2" key="1">
    <citation type="submission" date="2018-05" db="EMBL/GenBank/DDBJ databases">
        <authorList>
            <person name="Lanie J.A."/>
            <person name="Ng W.-L."/>
            <person name="Kazmierczak K.M."/>
            <person name="Andrzejewski T.M."/>
            <person name="Davidsen T.M."/>
            <person name="Wayne K.J."/>
            <person name="Tettelin H."/>
            <person name="Glass J.I."/>
            <person name="Rusch D."/>
            <person name="Podicherti R."/>
            <person name="Tsui H.-C.T."/>
            <person name="Winkler M.E."/>
        </authorList>
    </citation>
    <scope>NUCLEOTIDE SEQUENCE</scope>
</reference>
<dbReference type="InterPro" id="IPR029024">
    <property type="entry name" value="TerB-like"/>
</dbReference>
<evidence type="ECO:0000259" key="1">
    <source>
        <dbReference type="Pfam" id="PF05099"/>
    </source>
</evidence>